<evidence type="ECO:0000256" key="4">
    <source>
        <dbReference type="ARBA" id="ARBA00023136"/>
    </source>
</evidence>
<gene>
    <name evidence="10" type="ORF">NKR23_g3553</name>
</gene>
<evidence type="ECO:0000256" key="3">
    <source>
        <dbReference type="ARBA" id="ARBA00022989"/>
    </source>
</evidence>
<dbReference type="AlphaFoldDB" id="A0AA38RUC4"/>
<keyword evidence="3 6" id="KW-1133">Transmembrane helix</keyword>
<dbReference type="Pfam" id="PF10337">
    <property type="entry name" value="ArAE_2_N"/>
    <property type="match status" value="1"/>
</dbReference>
<evidence type="ECO:0000256" key="6">
    <source>
        <dbReference type="SAM" id="Phobius"/>
    </source>
</evidence>
<feature type="transmembrane region" description="Helical" evidence="6">
    <location>
        <begin position="74"/>
        <end position="96"/>
    </location>
</feature>
<keyword evidence="4 6" id="KW-0472">Membrane</keyword>
<dbReference type="Proteomes" id="UP001174694">
    <property type="component" value="Unassembled WGS sequence"/>
</dbReference>
<organism evidence="10 11">
    <name type="scientific">Pleurostoma richardsiae</name>
    <dbReference type="NCBI Taxonomy" id="41990"/>
    <lineage>
        <taxon>Eukaryota</taxon>
        <taxon>Fungi</taxon>
        <taxon>Dikarya</taxon>
        <taxon>Ascomycota</taxon>
        <taxon>Pezizomycotina</taxon>
        <taxon>Sordariomycetes</taxon>
        <taxon>Sordariomycetidae</taxon>
        <taxon>Calosphaeriales</taxon>
        <taxon>Pleurostomataceae</taxon>
        <taxon>Pleurostoma</taxon>
    </lineage>
</organism>
<dbReference type="GO" id="GO:0016020">
    <property type="term" value="C:membrane"/>
    <property type="evidence" value="ECO:0007669"/>
    <property type="project" value="UniProtKB-SubCell"/>
</dbReference>
<protein>
    <submittedName>
        <fullName evidence="10">MFS transporter protein</fullName>
    </submittedName>
</protein>
<feature type="domain" description="Putative ER transporter 6TM N-terminal" evidence="8">
    <location>
        <begin position="58"/>
        <end position="392"/>
    </location>
</feature>
<evidence type="ECO:0000256" key="2">
    <source>
        <dbReference type="ARBA" id="ARBA00022692"/>
    </source>
</evidence>
<evidence type="ECO:0000259" key="7">
    <source>
        <dbReference type="Pfam" id="PF10334"/>
    </source>
</evidence>
<feature type="transmembrane region" description="Helical" evidence="6">
    <location>
        <begin position="116"/>
        <end position="135"/>
    </location>
</feature>
<feature type="transmembrane region" description="Helical" evidence="6">
    <location>
        <begin position="225"/>
        <end position="246"/>
    </location>
</feature>
<dbReference type="InterPro" id="IPR049453">
    <property type="entry name" value="Memb_transporter_dom"/>
</dbReference>
<proteinExistence type="predicted"/>
<feature type="transmembrane region" description="Helical" evidence="6">
    <location>
        <begin position="739"/>
        <end position="760"/>
    </location>
</feature>
<feature type="transmembrane region" description="Helical" evidence="6">
    <location>
        <begin position="718"/>
        <end position="733"/>
    </location>
</feature>
<feature type="region of interest" description="Disordered" evidence="5">
    <location>
        <begin position="295"/>
        <end position="321"/>
    </location>
</feature>
<reference evidence="10" key="1">
    <citation type="submission" date="2022-07" db="EMBL/GenBank/DDBJ databases">
        <title>Fungi with potential for degradation of polypropylene.</title>
        <authorList>
            <person name="Gostincar C."/>
        </authorList>
    </citation>
    <scope>NUCLEOTIDE SEQUENCE</scope>
    <source>
        <strain evidence="10">EXF-13308</strain>
    </source>
</reference>
<feature type="transmembrane region" description="Helical" evidence="6">
    <location>
        <begin position="638"/>
        <end position="656"/>
    </location>
</feature>
<evidence type="ECO:0000259" key="8">
    <source>
        <dbReference type="Pfam" id="PF10337"/>
    </source>
</evidence>
<comment type="subcellular location">
    <subcellularLocation>
        <location evidence="1">Membrane</location>
        <topology evidence="1">Multi-pass membrane protein</topology>
    </subcellularLocation>
</comment>
<comment type="caution">
    <text evidence="10">The sequence shown here is derived from an EMBL/GenBank/DDBJ whole genome shotgun (WGS) entry which is preliminary data.</text>
</comment>
<keyword evidence="11" id="KW-1185">Reference proteome</keyword>
<feature type="domain" description="Integral membrane bound transporter" evidence="9">
    <location>
        <begin position="662"/>
        <end position="799"/>
    </location>
</feature>
<dbReference type="Pfam" id="PF13515">
    <property type="entry name" value="FUSC_2"/>
    <property type="match status" value="1"/>
</dbReference>
<feature type="compositionally biased region" description="Polar residues" evidence="5">
    <location>
        <begin position="1"/>
        <end position="12"/>
    </location>
</feature>
<dbReference type="EMBL" id="JANBVO010000007">
    <property type="protein sequence ID" value="KAJ9150735.1"/>
    <property type="molecule type" value="Genomic_DNA"/>
</dbReference>
<dbReference type="PANTHER" id="PTHR37994">
    <property type="entry name" value="ARAE_2_N DOMAIN-CONTAINING PROTEIN-RELATED"/>
    <property type="match status" value="1"/>
</dbReference>
<evidence type="ECO:0000259" key="9">
    <source>
        <dbReference type="Pfam" id="PF13515"/>
    </source>
</evidence>
<feature type="domain" description="DUF2421" evidence="7">
    <location>
        <begin position="803"/>
        <end position="1056"/>
    </location>
</feature>
<evidence type="ECO:0000256" key="5">
    <source>
        <dbReference type="SAM" id="MobiDB-lite"/>
    </source>
</evidence>
<evidence type="ECO:0000313" key="10">
    <source>
        <dbReference type="EMBL" id="KAJ9150735.1"/>
    </source>
</evidence>
<feature type="transmembrane region" description="Helical" evidence="6">
    <location>
        <begin position="781"/>
        <end position="802"/>
    </location>
</feature>
<dbReference type="PANTHER" id="PTHR37994:SF4">
    <property type="entry name" value="ER TRANSPORTER 6TM N-TERMINAL DOMAIN-CONTAINING PROTEIN-RELATED"/>
    <property type="match status" value="1"/>
</dbReference>
<dbReference type="InterPro" id="IPR018820">
    <property type="entry name" value="BRE4-related_DUF2421"/>
</dbReference>
<sequence>MSESTPSPAGSSQQRQEEVERHRQPQHSGSGSISDRPADGIGGVNKNKLSVLFAKAGLDAPTLMTMFKGSLPPIIGIAIYQSAGISSVLQTVGYLTPIVSILGLAILPRGKYLQNLVLNLVATCFASAVCLLMLWSSIKAREHTSDMTSIPSIVAATGRTPYNSSQSAVCAVWLFANIWFVNLLRAKMPSFNIPVILYSILTNISATFGPMMVSTAQAEAFLRELLIAILLGLALATGVSLFVIPISSRRVVFAQATSALSLFQKTIALQKEYLQGLEKEDVFDIGCQPASVSKGYASKRGRSSTNTTDGPAKEPYMTKEQRSAQALREVIGQIRELAGKMHGDIKFAKREIAWGKLEAHDLGELSSLLRSISIPLFGIATIMDIFERIVEARGWNVARGPAPNADPEKDKGKRAWNEVMKQLHVPFEILSEAIGQGLEHAGLILELLPAPKASGSDADVEAGLKPGDDGFAALLDDKLRILNSRKRESLRSWALENGLYGDSKLSHFGTDDEHHHRGQVQLFILLYMEQLMQAAGEAVQKLVVFADRKVEDGTMKKNRLLIPSGRRLRKWVVGILKDQDSTAEESPDVLERGANVVHWGDGYGRKRDPEHLPAANSWQRFGDGIRNVSKLVGSEESFFGFRVACATLTVGIIGFLEQTQDFFQKQRLVWAMIIIAMGMTQTSGQSIFGFFCRVGGTALAMAFSYVCWYIVDQKTPGVILFLWLFIFIGYYFLVKYPRFTPAAMISLVTQVLIIGYELQVRRIGAAAAERTGQPFYPTYELAPYRLATVAGGCLVAFFWTIFPSPVTDRAWMRRDLGATMYLLANYFSVINTAMKALISDASGGDIRVETSPTHKLHKVRQKIYGKLTLLLPSLKTHADFQKWEPDVGGKFPRELYEDIISRSTRIMTYLTLMSYILTREPREHQSPPDPEWLRALGHVVEGISPAHHAILSTLTLLSNSLLSGQSLPVLPPLPRPSEMARQLLPRDGNGAGQALLATWDNQDTQESSIGIQIPDILDARNMEQKGYAEFVVLQVCGTLIASDIDGLVESVGSLVGVVDFSFTVDMSDSSVESLSKISRGEFEAPIKGDKND</sequence>
<evidence type="ECO:0000313" key="11">
    <source>
        <dbReference type="Proteomes" id="UP001174694"/>
    </source>
</evidence>
<feature type="transmembrane region" description="Helical" evidence="6">
    <location>
        <begin position="168"/>
        <end position="185"/>
    </location>
</feature>
<evidence type="ECO:0000256" key="1">
    <source>
        <dbReference type="ARBA" id="ARBA00004141"/>
    </source>
</evidence>
<dbReference type="InterPro" id="IPR018823">
    <property type="entry name" value="ArAE_2_N"/>
</dbReference>
<accession>A0AA38RUC4</accession>
<feature type="region of interest" description="Disordered" evidence="5">
    <location>
        <begin position="1"/>
        <end position="39"/>
    </location>
</feature>
<dbReference type="Pfam" id="PF10334">
    <property type="entry name" value="BRE4"/>
    <property type="match status" value="1"/>
</dbReference>
<name>A0AA38RUC4_9PEZI</name>
<feature type="transmembrane region" description="Helical" evidence="6">
    <location>
        <begin position="694"/>
        <end position="711"/>
    </location>
</feature>
<feature type="transmembrane region" description="Helical" evidence="6">
    <location>
        <begin position="191"/>
        <end position="213"/>
    </location>
</feature>
<keyword evidence="2 6" id="KW-0812">Transmembrane</keyword>